<dbReference type="PANTHER" id="PTHR22916">
    <property type="entry name" value="GLYCOSYLTRANSFERASE"/>
    <property type="match status" value="1"/>
</dbReference>
<dbReference type="Gene3D" id="3.90.550.10">
    <property type="entry name" value="Spore Coat Polysaccharide Biosynthesis Protein SpsA, Chain A"/>
    <property type="match status" value="1"/>
</dbReference>
<dbReference type="PANTHER" id="PTHR22916:SF3">
    <property type="entry name" value="UDP-GLCNAC:BETAGAL BETA-1,3-N-ACETYLGLUCOSAMINYLTRANSFERASE-LIKE PROTEIN 1"/>
    <property type="match status" value="1"/>
</dbReference>
<dbReference type="Pfam" id="PF00535">
    <property type="entry name" value="Glycos_transf_2"/>
    <property type="match status" value="1"/>
</dbReference>
<evidence type="ECO:0000313" key="3">
    <source>
        <dbReference type="Proteomes" id="UP001430755"/>
    </source>
</evidence>
<gene>
    <name evidence="2" type="ORF">LPT13_10730</name>
</gene>
<keyword evidence="3" id="KW-1185">Reference proteome</keyword>
<evidence type="ECO:0000313" key="2">
    <source>
        <dbReference type="EMBL" id="MCI2242819.1"/>
    </source>
</evidence>
<feature type="domain" description="Glycosyltransferase 2-like" evidence="1">
    <location>
        <begin position="17"/>
        <end position="128"/>
    </location>
</feature>
<reference evidence="2" key="1">
    <citation type="submission" date="2021-11" db="EMBL/GenBank/DDBJ databases">
        <title>A Novel Adlercreutzia Species, isolated from a Allomyrina dichotoma larva feces.</title>
        <authorList>
            <person name="Suh M.K."/>
        </authorList>
    </citation>
    <scope>NUCLEOTIDE SEQUENCE</scope>
    <source>
        <strain evidence="2">JBNU-10</strain>
    </source>
</reference>
<dbReference type="InterPro" id="IPR001173">
    <property type="entry name" value="Glyco_trans_2-like"/>
</dbReference>
<dbReference type="SUPFAM" id="SSF53448">
    <property type="entry name" value="Nucleotide-diphospho-sugar transferases"/>
    <property type="match status" value="1"/>
</dbReference>
<name>A0ABS9WIW3_9ACTN</name>
<accession>A0ABS9WIW3</accession>
<organism evidence="2 3">
    <name type="scientific">Adlercreutzia faecimuris</name>
    <dbReference type="NCBI Taxonomy" id="2897341"/>
    <lineage>
        <taxon>Bacteria</taxon>
        <taxon>Bacillati</taxon>
        <taxon>Actinomycetota</taxon>
        <taxon>Coriobacteriia</taxon>
        <taxon>Eggerthellales</taxon>
        <taxon>Eggerthellaceae</taxon>
        <taxon>Adlercreutzia</taxon>
    </lineage>
</organism>
<comment type="caution">
    <text evidence="2">The sequence shown here is derived from an EMBL/GenBank/DDBJ whole genome shotgun (WGS) entry which is preliminary data.</text>
</comment>
<dbReference type="EMBL" id="JAJMLW010000004">
    <property type="protein sequence ID" value="MCI2242819.1"/>
    <property type="molecule type" value="Genomic_DNA"/>
</dbReference>
<dbReference type="RefSeq" id="WP_242166360.1">
    <property type="nucleotide sequence ID" value="NZ_JAJMLW010000004.1"/>
</dbReference>
<dbReference type="CDD" id="cd00761">
    <property type="entry name" value="Glyco_tranf_GTA_type"/>
    <property type="match status" value="1"/>
</dbReference>
<dbReference type="InterPro" id="IPR029044">
    <property type="entry name" value="Nucleotide-diphossugar_trans"/>
</dbReference>
<dbReference type="Proteomes" id="UP001430755">
    <property type="component" value="Unassembled WGS sequence"/>
</dbReference>
<proteinExistence type="predicted"/>
<sequence length="424" mass="47253">MSKAMHKGEMSGRYLLSVVVPTRNRQKYALGLIEQIANFPNSNDAIQIVVTDNSDNDSLRDEVEKVAGKRNVKYLYIAERIPGVDNYAKAIELSEGEYVCCVGDDDAILPDLLMIAEWALGNGVDAVKFGAQASYVWPSAANGYMSSRLSLNRFSTSVSVVNVEDELISFLRSGCLDLPSAKIPKAYHGLVRRRLFDEIFKRTGRYCGGLSPDIYLSVSLALLLDNLICIDVPLTIFGACRQSTTGDSLNKTNVGRLEDAPHFVGQEYEWDELVPRYYCGANIWADSAMHALVDMGRADLKKHFSVEHIAAYGLAENPRYSDAIKACLSSCQCDGRKVRKLVLSMRKRRRIRFIKDVLKNNSSIAKPFYRVRSAIRERKGDDRYVASGVCSAAEAANIVHERIMDCIPRIISALDLRVSDNGER</sequence>
<protein>
    <submittedName>
        <fullName evidence="2">Glycosyltransferase</fullName>
    </submittedName>
</protein>
<evidence type="ECO:0000259" key="1">
    <source>
        <dbReference type="Pfam" id="PF00535"/>
    </source>
</evidence>